<dbReference type="InterPro" id="IPR052058">
    <property type="entry name" value="Alcohol_O-acetyltransferase"/>
</dbReference>
<dbReference type="OrthoDB" id="4568714at2"/>
<dbReference type="STRING" id="1406858.GCA_000710895_05613"/>
<evidence type="ECO:0000256" key="7">
    <source>
        <dbReference type="ARBA" id="ARBA00022516"/>
    </source>
</evidence>
<evidence type="ECO:0000256" key="11">
    <source>
        <dbReference type="ARBA" id="ARBA00032317"/>
    </source>
</evidence>
<reference evidence="15 16" key="1">
    <citation type="submission" date="2018-06" db="EMBL/GenBank/DDBJ databases">
        <authorList>
            <consortium name="Pathogen Informatics"/>
            <person name="Doyle S."/>
        </authorList>
    </citation>
    <scope>NUCLEOTIDE SEQUENCE [LARGE SCALE GENOMIC DNA]</scope>
    <source>
        <strain evidence="15 16">NCTC1934</strain>
    </source>
</reference>
<dbReference type="InterPro" id="IPR023213">
    <property type="entry name" value="CAT-like_dom_sf"/>
</dbReference>
<comment type="similarity">
    <text evidence="4">Belongs to the acyltransferase PapA5 family.</text>
</comment>
<keyword evidence="9 15" id="KW-0012">Acyltransferase</keyword>
<organism evidence="15 16">
    <name type="scientific">Nocardia otitidiscaviarum</name>
    <dbReference type="NCBI Taxonomy" id="1823"/>
    <lineage>
        <taxon>Bacteria</taxon>
        <taxon>Bacillati</taxon>
        <taxon>Actinomycetota</taxon>
        <taxon>Actinomycetes</taxon>
        <taxon>Mycobacteriales</taxon>
        <taxon>Nocardiaceae</taxon>
        <taxon>Nocardia</taxon>
    </lineage>
</organism>
<comment type="catalytic activity">
    <reaction evidence="1">
        <text>2 a mycocerosyl-[mycocerosic acid synthase] + a phthiocerol = a dimycocerosyl phthiocerol + 2 holo-[mycocerosic acid synthase].</text>
        <dbReference type="EC" id="2.3.1.282"/>
    </reaction>
</comment>
<feature type="compositionally biased region" description="Polar residues" evidence="13">
    <location>
        <begin position="225"/>
        <end position="235"/>
    </location>
</feature>
<evidence type="ECO:0000313" key="16">
    <source>
        <dbReference type="Proteomes" id="UP000255467"/>
    </source>
</evidence>
<evidence type="ECO:0000256" key="10">
    <source>
        <dbReference type="ARBA" id="ARBA00030465"/>
    </source>
</evidence>
<dbReference type="EMBL" id="UGRY01000002">
    <property type="protein sequence ID" value="SUA73729.1"/>
    <property type="molecule type" value="Genomic_DNA"/>
</dbReference>
<evidence type="ECO:0000256" key="3">
    <source>
        <dbReference type="ARBA" id="ARBA00001907"/>
    </source>
</evidence>
<comment type="catalytic activity">
    <reaction evidence="2">
        <text>2 a mycocerosyl-[mycocerosic acid synthase] + a phenolphthiocerol = a dimycocerosyl phenolphthiocerol + 2 holo-[mycocerosic acid synthase].</text>
        <dbReference type="EC" id="2.3.1.282"/>
    </reaction>
</comment>
<dbReference type="PANTHER" id="PTHR28037:SF1">
    <property type="entry name" value="ALCOHOL O-ACETYLTRANSFERASE 1-RELATED"/>
    <property type="match status" value="1"/>
</dbReference>
<keyword evidence="16" id="KW-1185">Reference proteome</keyword>
<dbReference type="AlphaFoldDB" id="A0A378YBJ4"/>
<dbReference type="GO" id="GO:0016746">
    <property type="term" value="F:acyltransferase activity"/>
    <property type="evidence" value="ECO:0007669"/>
    <property type="project" value="UniProtKB-KW"/>
</dbReference>
<dbReference type="Proteomes" id="UP000255467">
    <property type="component" value="Unassembled WGS sequence"/>
</dbReference>
<feature type="domain" description="Phthiocerol/phthiodiolone dimycocerosyl transferase C-terminal" evidence="14">
    <location>
        <begin position="288"/>
        <end position="448"/>
    </location>
</feature>
<gene>
    <name evidence="15" type="ORF">NCTC1934_01176</name>
</gene>
<dbReference type="Gene3D" id="3.30.559.30">
    <property type="entry name" value="Nonribosomal peptide synthetase, condensation domain"/>
    <property type="match status" value="1"/>
</dbReference>
<keyword evidence="7" id="KW-0444">Lipid biosynthesis</keyword>
<accession>A0A378YBJ4</accession>
<evidence type="ECO:0000256" key="1">
    <source>
        <dbReference type="ARBA" id="ARBA00000026"/>
    </source>
</evidence>
<dbReference type="PANTHER" id="PTHR28037">
    <property type="entry name" value="ALCOHOL O-ACETYLTRANSFERASE 1-RELATED"/>
    <property type="match status" value="1"/>
</dbReference>
<evidence type="ECO:0000256" key="12">
    <source>
        <dbReference type="ARBA" id="ARBA00033407"/>
    </source>
</evidence>
<name>A0A378YBJ4_9NOCA</name>
<feature type="region of interest" description="Disordered" evidence="13">
    <location>
        <begin position="163"/>
        <end position="244"/>
    </location>
</feature>
<keyword evidence="7" id="KW-0443">Lipid metabolism</keyword>
<proteinExistence type="inferred from homology"/>
<evidence type="ECO:0000256" key="5">
    <source>
        <dbReference type="ARBA" id="ARBA00012866"/>
    </source>
</evidence>
<dbReference type="SUPFAM" id="SSF52777">
    <property type="entry name" value="CoA-dependent acyltransferases"/>
    <property type="match status" value="2"/>
</dbReference>
<dbReference type="InterPro" id="IPR031641">
    <property type="entry name" value="PapA_C"/>
</dbReference>
<evidence type="ECO:0000256" key="9">
    <source>
        <dbReference type="ARBA" id="ARBA00023315"/>
    </source>
</evidence>
<evidence type="ECO:0000259" key="14">
    <source>
        <dbReference type="Pfam" id="PF16911"/>
    </source>
</evidence>
<evidence type="ECO:0000313" key="15">
    <source>
        <dbReference type="EMBL" id="SUA73729.1"/>
    </source>
</evidence>
<protein>
    <recommendedName>
        <fullName evidence="6">Phthiocerol/phthiodiolone dimycocerosyl transferase</fullName>
        <ecNumber evidence="5">2.3.1.282</ecNumber>
    </recommendedName>
    <alternativeName>
        <fullName evidence="12">Acyltransferase PapA5</fullName>
    </alternativeName>
    <alternativeName>
        <fullName evidence="10">Phthiocerol/phthiodiolone O-acyltransferase</fullName>
    </alternativeName>
    <alternativeName>
        <fullName evidence="11">Polyketide synthase-associated protein A5</fullName>
    </alternativeName>
</protein>
<dbReference type="RefSeq" id="WP_147287006.1">
    <property type="nucleotide sequence ID" value="NZ_UGRY01000002.1"/>
</dbReference>
<evidence type="ECO:0000256" key="13">
    <source>
        <dbReference type="SAM" id="MobiDB-lite"/>
    </source>
</evidence>
<evidence type="ECO:0000256" key="4">
    <source>
        <dbReference type="ARBA" id="ARBA00006558"/>
    </source>
</evidence>
<dbReference type="Gene3D" id="3.30.559.10">
    <property type="entry name" value="Chloramphenicol acetyltransferase-like domain"/>
    <property type="match status" value="1"/>
</dbReference>
<sequence>MIVAGSAVVRPLSPSERWFWIIDRISPSNCIGRIRVHGRIAPDRLERAAAALLAEYPLLRVGVEHGAAFAPRFVPLADPRLPVRRVETDDPELWRAAVDAELAAPFDTATGLARAVDIVHAVGTPAEHHDILLTVSHVLLDGRSLITLLRKLIDYAADGGACENPEPDPATSESASTESASTEPGAHSAGAAGPVAPGAASSGVSPTAAESGPAWRGHSPPAPATGSSVTWHPTTSRPPFPPADNLIPPAARGIWRYLFTTLADQVVALVRRPRLLTGAGPVPLPDRRTRTVRRVLEARRLAALTAECRAAGVTVHGALVGAVAHAIGHTMRPQRSGCTGIASPVDFRQQLTPVPSADELGIYAPVLTTFVPFGPRRSLWSAARSVNRQLDRKVRQRRHLATVAGMRYGTPKSLESGWRVVKLIDRRAPWNVSVTNLGRVDLPPAPGEWRTCGLSVAAGNSCVSALTVAVATAHDEMSLEFCYVDGVLSPESAERFADLVLTTLADWVG</sequence>
<feature type="compositionally biased region" description="Low complexity" evidence="13">
    <location>
        <begin position="170"/>
        <end position="209"/>
    </location>
</feature>
<evidence type="ECO:0000256" key="8">
    <source>
        <dbReference type="ARBA" id="ARBA00022679"/>
    </source>
</evidence>
<evidence type="ECO:0000256" key="6">
    <source>
        <dbReference type="ARBA" id="ARBA00013449"/>
    </source>
</evidence>
<evidence type="ECO:0000256" key="2">
    <source>
        <dbReference type="ARBA" id="ARBA00000625"/>
    </source>
</evidence>
<comment type="catalytic activity">
    <reaction evidence="3">
        <text>2 a mycocerosyl-[mycocerosic acid synthase] + a phthiodiolone = a dimycocerosyl phthiodiolone + 2 holo-[mycocerosic acid synthase].</text>
        <dbReference type="EC" id="2.3.1.282"/>
    </reaction>
</comment>
<keyword evidence="8 15" id="KW-0808">Transferase</keyword>
<dbReference type="EC" id="2.3.1.282" evidence="5"/>
<dbReference type="Pfam" id="PF16911">
    <property type="entry name" value="PapA_C"/>
    <property type="match status" value="1"/>
</dbReference>